<dbReference type="InterPro" id="IPR029479">
    <property type="entry name" value="Nitroreductase"/>
</dbReference>
<sequence length="186" mass="21080">MESFAELIKKRRSIRKFTNQLLSPEQVESLLKAALMAPSSKRSNAWQFVLVENKEMLQKLASCKKNGSSFLETAALAIVVLANPMESDVWVEDASVASIYIQLQAEDLGLGSCWCQIRNRETAGETDSAQYVRDLLDIPYQMEVLSIIGVGYKDQDRKPFDETHLQWEKIHIDKFVFPSESESSES</sequence>
<dbReference type="PANTHER" id="PTHR23026">
    <property type="entry name" value="NADPH NITROREDUCTASE"/>
    <property type="match status" value="1"/>
</dbReference>
<evidence type="ECO:0000313" key="3">
    <source>
        <dbReference type="Proteomes" id="UP000190852"/>
    </source>
</evidence>
<gene>
    <name evidence="2" type="ORF">SAMN05660349_00309</name>
</gene>
<dbReference type="AlphaFoldDB" id="A0A1T4ZZB9"/>
<evidence type="ECO:0000313" key="2">
    <source>
        <dbReference type="EMBL" id="SKB28134.1"/>
    </source>
</evidence>
<feature type="domain" description="Nitroreductase" evidence="1">
    <location>
        <begin position="8"/>
        <end position="61"/>
    </location>
</feature>
<reference evidence="3" key="1">
    <citation type="submission" date="2017-02" db="EMBL/GenBank/DDBJ databases">
        <authorList>
            <person name="Varghese N."/>
            <person name="Submissions S."/>
        </authorList>
    </citation>
    <scope>NUCLEOTIDE SEQUENCE [LARGE SCALE GENOMIC DNA]</scope>
    <source>
        <strain evidence="3">DSM 24967</strain>
    </source>
</reference>
<feature type="domain" description="Nitroreductase" evidence="1">
    <location>
        <begin position="66"/>
        <end position="152"/>
    </location>
</feature>
<dbReference type="SUPFAM" id="SSF55469">
    <property type="entry name" value="FMN-dependent nitroreductase-like"/>
    <property type="match status" value="1"/>
</dbReference>
<protein>
    <submittedName>
        <fullName evidence="2">Nitroreductase</fullName>
    </submittedName>
</protein>
<dbReference type="InterPro" id="IPR000415">
    <property type="entry name" value="Nitroreductase-like"/>
</dbReference>
<accession>A0A1T4ZZB9</accession>
<dbReference type="EMBL" id="FUYQ01000001">
    <property type="protein sequence ID" value="SKB28134.1"/>
    <property type="molecule type" value="Genomic_DNA"/>
</dbReference>
<dbReference type="CDD" id="cd02151">
    <property type="entry name" value="nitroreductase"/>
    <property type="match status" value="1"/>
</dbReference>
<keyword evidence="3" id="KW-1185">Reference proteome</keyword>
<dbReference type="GO" id="GO:0016491">
    <property type="term" value="F:oxidoreductase activity"/>
    <property type="evidence" value="ECO:0007669"/>
    <property type="project" value="InterPro"/>
</dbReference>
<dbReference type="InterPro" id="IPR050627">
    <property type="entry name" value="Nitroreductase/BluB"/>
</dbReference>
<dbReference type="Proteomes" id="UP000190852">
    <property type="component" value="Unassembled WGS sequence"/>
</dbReference>
<dbReference type="PANTHER" id="PTHR23026:SF117">
    <property type="entry name" value="NITROREDUCTASE"/>
    <property type="match status" value="1"/>
</dbReference>
<evidence type="ECO:0000259" key="1">
    <source>
        <dbReference type="Pfam" id="PF00881"/>
    </source>
</evidence>
<name>A0A1T4ZZB9_9BACT</name>
<organism evidence="2 3">
    <name type="scientific">Parabacteroides chartae</name>
    <dbReference type="NCBI Taxonomy" id="1037355"/>
    <lineage>
        <taxon>Bacteria</taxon>
        <taxon>Pseudomonadati</taxon>
        <taxon>Bacteroidota</taxon>
        <taxon>Bacteroidia</taxon>
        <taxon>Bacteroidales</taxon>
        <taxon>Tannerellaceae</taxon>
        <taxon>Parabacteroides</taxon>
    </lineage>
</organism>
<dbReference type="RefSeq" id="WP_079682041.1">
    <property type="nucleotide sequence ID" value="NZ_FUYQ01000001.1"/>
</dbReference>
<dbReference type="Gene3D" id="3.40.109.10">
    <property type="entry name" value="NADH Oxidase"/>
    <property type="match status" value="1"/>
</dbReference>
<proteinExistence type="predicted"/>
<dbReference type="Pfam" id="PF00881">
    <property type="entry name" value="Nitroreductase"/>
    <property type="match status" value="2"/>
</dbReference>